<dbReference type="NCBIfam" id="TIGR00573">
    <property type="entry name" value="dnaq"/>
    <property type="match status" value="1"/>
</dbReference>
<organism evidence="7 8">
    <name type="scientific">Pradoshia eiseniae</name>
    <dbReference type="NCBI Taxonomy" id="2064768"/>
    <lineage>
        <taxon>Bacteria</taxon>
        <taxon>Bacillati</taxon>
        <taxon>Bacillota</taxon>
        <taxon>Bacilli</taxon>
        <taxon>Bacillales</taxon>
        <taxon>Bacillaceae</taxon>
        <taxon>Pradoshia</taxon>
    </lineage>
</organism>
<dbReference type="GO" id="GO:0008408">
    <property type="term" value="F:3'-5' exonuclease activity"/>
    <property type="evidence" value="ECO:0007669"/>
    <property type="project" value="TreeGrafter"/>
</dbReference>
<dbReference type="AlphaFoldDB" id="A0A2S7N4I7"/>
<keyword evidence="4" id="KW-0269">Exonuclease</keyword>
<evidence type="ECO:0000256" key="2">
    <source>
        <dbReference type="ARBA" id="ARBA00022741"/>
    </source>
</evidence>
<dbReference type="PROSITE" id="PS51193">
    <property type="entry name" value="HELICASE_ATP_BIND_2"/>
    <property type="match status" value="1"/>
</dbReference>
<accession>A0A2S7N4I7</accession>
<dbReference type="CDD" id="cd06127">
    <property type="entry name" value="DEDDh"/>
    <property type="match status" value="1"/>
</dbReference>
<evidence type="ECO:0000313" key="8">
    <source>
        <dbReference type="Proteomes" id="UP000239663"/>
    </source>
</evidence>
<dbReference type="Proteomes" id="UP000239663">
    <property type="component" value="Unassembled WGS sequence"/>
</dbReference>
<keyword evidence="3" id="KW-0378">Hydrolase</keyword>
<dbReference type="Gene3D" id="3.30.420.10">
    <property type="entry name" value="Ribonuclease H-like superfamily/Ribonuclease H"/>
    <property type="match status" value="1"/>
</dbReference>
<dbReference type="InterPro" id="IPR006054">
    <property type="entry name" value="DnaQ"/>
</dbReference>
<evidence type="ECO:0000259" key="6">
    <source>
        <dbReference type="PROSITE" id="PS51193"/>
    </source>
</evidence>
<keyword evidence="5" id="KW-0067">ATP-binding</keyword>
<reference evidence="7 8" key="1">
    <citation type="submission" date="2017-12" db="EMBL/GenBank/DDBJ databases">
        <title>Taxonomic description and draft genome of Pradoshia cofamensis Gen. nov., sp. nov., a thermotolerant bacillale isolated from anterior gut of earthworm Eisenia fetida.</title>
        <authorList>
            <person name="Saha T."/>
            <person name="Chakraborty R."/>
        </authorList>
    </citation>
    <scope>NUCLEOTIDE SEQUENCE [LARGE SCALE GENOMIC DNA]</scope>
    <source>
        <strain evidence="7 8">EAG3</strain>
    </source>
</reference>
<dbReference type="GO" id="GO:0003677">
    <property type="term" value="F:DNA binding"/>
    <property type="evidence" value="ECO:0007669"/>
    <property type="project" value="InterPro"/>
</dbReference>
<evidence type="ECO:0000313" key="7">
    <source>
        <dbReference type="EMBL" id="PQD96936.1"/>
    </source>
</evidence>
<dbReference type="SUPFAM" id="SSF53098">
    <property type="entry name" value="Ribonuclease H-like"/>
    <property type="match status" value="1"/>
</dbReference>
<gene>
    <name evidence="7" type="ORF">CYL18_03385</name>
</gene>
<dbReference type="InterPro" id="IPR013520">
    <property type="entry name" value="Ribonucl_H"/>
</dbReference>
<evidence type="ECO:0000256" key="3">
    <source>
        <dbReference type="ARBA" id="ARBA00022801"/>
    </source>
</evidence>
<dbReference type="InterPro" id="IPR012337">
    <property type="entry name" value="RNaseH-like_sf"/>
</dbReference>
<protein>
    <recommendedName>
        <fullName evidence="6">Helicase ATP-binding domain-containing protein</fullName>
    </recommendedName>
</protein>
<comment type="caution">
    <text evidence="7">The sequence shown here is derived from an EMBL/GenBank/DDBJ whole genome shotgun (WGS) entry which is preliminary data.</text>
</comment>
<feature type="domain" description="Helicase ATP-binding" evidence="6">
    <location>
        <begin position="198"/>
        <end position="481"/>
    </location>
</feature>
<dbReference type="GO" id="GO:0005524">
    <property type="term" value="F:ATP binding"/>
    <property type="evidence" value="ECO:0007669"/>
    <property type="project" value="UniProtKB-KW"/>
</dbReference>
<dbReference type="FunFam" id="3.30.420.10:FF:000045">
    <property type="entry name" value="3'-5' exonuclease DinG"/>
    <property type="match status" value="1"/>
</dbReference>
<dbReference type="SMART" id="SM00479">
    <property type="entry name" value="EXOIII"/>
    <property type="match status" value="1"/>
</dbReference>
<dbReference type="GO" id="GO:0045004">
    <property type="term" value="P:DNA replication proofreading"/>
    <property type="evidence" value="ECO:0007669"/>
    <property type="project" value="TreeGrafter"/>
</dbReference>
<evidence type="ECO:0000256" key="5">
    <source>
        <dbReference type="ARBA" id="ARBA00022840"/>
    </source>
</evidence>
<dbReference type="InterPro" id="IPR036397">
    <property type="entry name" value="RNaseH_sf"/>
</dbReference>
<dbReference type="InterPro" id="IPR014013">
    <property type="entry name" value="Helic_SF1/SF2_ATP-bd_DinG/Rad3"/>
</dbReference>
<keyword evidence="8" id="KW-1185">Reference proteome</keyword>
<dbReference type="EMBL" id="PKOZ01000001">
    <property type="protein sequence ID" value="PQD96936.1"/>
    <property type="molecule type" value="Genomic_DNA"/>
</dbReference>
<dbReference type="Pfam" id="PF00929">
    <property type="entry name" value="RNase_T"/>
    <property type="match status" value="1"/>
</dbReference>
<dbReference type="GO" id="GO:0005829">
    <property type="term" value="C:cytosol"/>
    <property type="evidence" value="ECO:0007669"/>
    <property type="project" value="TreeGrafter"/>
</dbReference>
<evidence type="ECO:0000256" key="1">
    <source>
        <dbReference type="ARBA" id="ARBA00022722"/>
    </source>
</evidence>
<proteinExistence type="predicted"/>
<name>A0A2S7N4I7_9BACI</name>
<evidence type="ECO:0000256" key="4">
    <source>
        <dbReference type="ARBA" id="ARBA00022839"/>
    </source>
</evidence>
<dbReference type="RefSeq" id="WP_104848031.1">
    <property type="nucleotide sequence ID" value="NZ_PKOZ01000001.1"/>
</dbReference>
<dbReference type="PANTHER" id="PTHR30231">
    <property type="entry name" value="DNA POLYMERASE III SUBUNIT EPSILON"/>
    <property type="match status" value="1"/>
</dbReference>
<dbReference type="OrthoDB" id="9803913at2"/>
<dbReference type="PANTHER" id="PTHR30231:SF41">
    <property type="entry name" value="DNA POLYMERASE III SUBUNIT EPSILON"/>
    <property type="match status" value="1"/>
</dbReference>
<keyword evidence="1" id="KW-0540">Nuclease</keyword>
<keyword evidence="2" id="KW-0547">Nucleotide-binding</keyword>
<dbReference type="GO" id="GO:0003887">
    <property type="term" value="F:DNA-directed DNA polymerase activity"/>
    <property type="evidence" value="ECO:0007669"/>
    <property type="project" value="InterPro"/>
</dbReference>
<sequence>MENRYVVVDLETTGNNSKAGDRIIQFAAIVIEYGEITYQYSSYVNPERPIPPFIQEFTGITEEDVKSAPTFKEIAPYIIGILEEAVFVAHNVLFDLTFLQAELERVGYEMFLGYTVDTVEMAKVISPRMDSFKLEDLSRAYGHVHDCPHQADSDAYATALLFLDFYKSLKRLPRQTLKSLYRLAYSLKSELKEVLGEILREQAQVCEPWRPDLEIYRGLALALPRKATEASVIPRAKSDIYDFIQEVYQAGGTAFLEDGKGTFFDHLLACHDFAKKEGRQVLLSTYRELTGKALDAHMPGLSVEELKQGSNYLSLPKFEQSLRQRDHNYEVAMAKMQILVWLTETVTGDINELNLSSAGKEYASEVAHHQHLHPRLLKPWTERDFYGRRLKAAQSASVILTTHEAYVNNMVSNDYLSKASYVLIEEADSFPAVLKEELGYEISYMDMRNIVNKVGNLDNYQLIHQAVKLVCEKTEIQIDKRQLDAMLIRLSEQIEHFAEVLIAYGEAKAALTESQMAAIKLPRRRKNVLPIYGAANDLRQTILYLMNLFQGWAKELNGIPVEKLKRSQLNMMDDWMKMHGQLTRVHDGLGQMFIKPGGKNDTWIEWNKRGSRNSLSIKSKPIAIAEWMNKNMVSKKNILFISEVLAIQGSFRYFASKVGFMEPDERSIIVEPDVSAKLTIIQDACLEKAVGHEMVFDCAKGFLANLIKQKKGNMIIFFNTPSSLKKMYLGLKETIEKNGYQALVQGLTSGSGSKLLRGHMSAGKSVLFMTYPAWESVRHLYDGRSIKIMLEAPAVSKQLYISETMHKGQPEEKEMLLDMSFNIRRQLTAKIPGREQSGWLLYEEPILRANRQFLAESLTNLTVINYDRDAYL</sequence>